<dbReference type="AlphaFoldDB" id="M1DVP2"/>
<protein>
    <submittedName>
        <fullName evidence="2">Uncharacterized protein</fullName>
    </submittedName>
</protein>
<keyword evidence="3" id="KW-1185">Reference proteome</keyword>
<reference evidence="2" key="2">
    <citation type="submission" date="2015-06" db="UniProtKB">
        <authorList>
            <consortium name="EnsemblPlants"/>
        </authorList>
    </citation>
    <scope>IDENTIFICATION</scope>
    <source>
        <strain evidence="2">DM1-3 516 R44</strain>
    </source>
</reference>
<feature type="region of interest" description="Disordered" evidence="1">
    <location>
        <begin position="20"/>
        <end position="67"/>
    </location>
</feature>
<evidence type="ECO:0000256" key="1">
    <source>
        <dbReference type="SAM" id="MobiDB-lite"/>
    </source>
</evidence>
<organism evidence="2 3">
    <name type="scientific">Solanum tuberosum</name>
    <name type="common">Potato</name>
    <dbReference type="NCBI Taxonomy" id="4113"/>
    <lineage>
        <taxon>Eukaryota</taxon>
        <taxon>Viridiplantae</taxon>
        <taxon>Streptophyta</taxon>
        <taxon>Embryophyta</taxon>
        <taxon>Tracheophyta</taxon>
        <taxon>Spermatophyta</taxon>
        <taxon>Magnoliopsida</taxon>
        <taxon>eudicotyledons</taxon>
        <taxon>Gunneridae</taxon>
        <taxon>Pentapetalae</taxon>
        <taxon>asterids</taxon>
        <taxon>lamiids</taxon>
        <taxon>Solanales</taxon>
        <taxon>Solanaceae</taxon>
        <taxon>Solanoideae</taxon>
        <taxon>Solaneae</taxon>
        <taxon>Solanum</taxon>
    </lineage>
</organism>
<dbReference type="PaxDb" id="4113-PGSC0003DMT400095148"/>
<dbReference type="Proteomes" id="UP000011115">
    <property type="component" value="Unassembled WGS sequence"/>
</dbReference>
<accession>M1DVP2</accession>
<evidence type="ECO:0000313" key="3">
    <source>
        <dbReference type="Proteomes" id="UP000011115"/>
    </source>
</evidence>
<proteinExistence type="predicted"/>
<dbReference type="EnsemblPlants" id="PGSC0003DMT400095148">
    <property type="protein sequence ID" value="PGSC0003DMT400095148"/>
    <property type="gene ID" value="PGSC0003DMG400044719"/>
</dbReference>
<reference evidence="3" key="1">
    <citation type="journal article" date="2011" name="Nature">
        <title>Genome sequence and analysis of the tuber crop potato.</title>
        <authorList>
            <consortium name="The Potato Genome Sequencing Consortium"/>
        </authorList>
    </citation>
    <scope>NUCLEOTIDE SEQUENCE [LARGE SCALE GENOMIC DNA]</scope>
    <source>
        <strain evidence="3">cv. DM1-3 516 R44</strain>
    </source>
</reference>
<dbReference type="Gramene" id="PGSC0003DMT400095148">
    <property type="protein sequence ID" value="PGSC0003DMT400095148"/>
    <property type="gene ID" value="PGSC0003DMG400044719"/>
</dbReference>
<name>M1DVP2_SOLTU</name>
<sequence>MVNTTFNGVRPVAPVNAPAKKSIVRGRDRGIGRGIARGKGRGRVTPTRDGAPVENSPRNENPHAHHEDIYENVEVENEEDVGQEEEVQAETTSIPLLDPVLAQHIMSFLKGLAGPGVLPFV</sequence>
<dbReference type="HOGENOM" id="CLU_059105_2_1_1"/>
<dbReference type="InParanoid" id="M1DVP2"/>
<evidence type="ECO:0000313" key="2">
    <source>
        <dbReference type="EnsemblPlants" id="PGSC0003DMT400095148"/>
    </source>
</evidence>